<feature type="chain" id="PRO_5037356104" evidence="3">
    <location>
        <begin position="19"/>
        <end position="650"/>
    </location>
</feature>
<feature type="signal peptide" evidence="3">
    <location>
        <begin position="1"/>
        <end position="18"/>
    </location>
</feature>
<keyword evidence="1" id="KW-0175">Coiled coil</keyword>
<feature type="region of interest" description="Disordered" evidence="2">
    <location>
        <begin position="387"/>
        <end position="461"/>
    </location>
</feature>
<keyword evidence="3" id="KW-0732">Signal</keyword>
<feature type="region of interest" description="Disordered" evidence="2">
    <location>
        <begin position="503"/>
        <end position="650"/>
    </location>
</feature>
<evidence type="ECO:0000256" key="1">
    <source>
        <dbReference type="SAM" id="Coils"/>
    </source>
</evidence>
<accession>A0A914I2R2</accession>
<dbReference type="WBParaSite" id="Gr19_v10_g6324.t1">
    <property type="protein sequence ID" value="Gr19_v10_g6324.t1"/>
    <property type="gene ID" value="Gr19_v10_g6324"/>
</dbReference>
<protein>
    <submittedName>
        <fullName evidence="5">Uncharacterized protein</fullName>
    </submittedName>
</protein>
<evidence type="ECO:0000313" key="5">
    <source>
        <dbReference type="WBParaSite" id="Gr19_v10_g6324.t1"/>
    </source>
</evidence>
<dbReference type="AlphaFoldDB" id="A0A914I2R2"/>
<feature type="compositionally biased region" description="Basic residues" evidence="2">
    <location>
        <begin position="638"/>
        <end position="650"/>
    </location>
</feature>
<name>A0A914I2R2_GLORO</name>
<evidence type="ECO:0000256" key="2">
    <source>
        <dbReference type="SAM" id="MobiDB-lite"/>
    </source>
</evidence>
<keyword evidence="4" id="KW-1185">Reference proteome</keyword>
<organism evidence="4 5">
    <name type="scientific">Globodera rostochiensis</name>
    <name type="common">Golden nematode worm</name>
    <name type="synonym">Heterodera rostochiensis</name>
    <dbReference type="NCBI Taxonomy" id="31243"/>
    <lineage>
        <taxon>Eukaryota</taxon>
        <taxon>Metazoa</taxon>
        <taxon>Ecdysozoa</taxon>
        <taxon>Nematoda</taxon>
        <taxon>Chromadorea</taxon>
        <taxon>Rhabditida</taxon>
        <taxon>Tylenchina</taxon>
        <taxon>Tylenchomorpha</taxon>
        <taxon>Tylenchoidea</taxon>
        <taxon>Heteroderidae</taxon>
        <taxon>Heteroderinae</taxon>
        <taxon>Globodera</taxon>
    </lineage>
</organism>
<feature type="compositionally biased region" description="Basic and acidic residues" evidence="2">
    <location>
        <begin position="619"/>
        <end position="637"/>
    </location>
</feature>
<dbReference type="Proteomes" id="UP000887572">
    <property type="component" value="Unplaced"/>
</dbReference>
<evidence type="ECO:0000256" key="3">
    <source>
        <dbReference type="SAM" id="SignalP"/>
    </source>
</evidence>
<proteinExistence type="predicted"/>
<feature type="compositionally biased region" description="Basic and acidic residues" evidence="2">
    <location>
        <begin position="445"/>
        <end position="461"/>
    </location>
</feature>
<sequence length="650" mass="72756">MLLQLLFVLSTFIHPIAAGDEKGKKLMNNVDMLDSLDRKASDEKKEMREMYRKASEMLFNRHKEFNTNFTKGVQHESDRCGKAIEGIKNIMKLDKLDADNFNQNEIESLAMAKVDAAKEAVVMASNGLTLASQQKEEALIELDKAEKALKAATSSRNEAEEARQHAEHREELARTELKLNEEQFDAVRGILDQVRTLFEQCQKAETLKEELTKQRSMARRDTLGDLFADAKTRKESIYTSVRKQLLVREIQELSTLLNLRKFSGQSIEFVQFRSVIPSRNKIYYLIKKLGISDKVLQARDEQALSGGKKKSISRMIGKLFEHKKESDDDQIMHLLGGVLHFYDIAVNKLSERELLEQATSEQVVQQIGEELETQLVEPEVRRQLKGVREYDPEGSSPSQLATHPSKSASVAVDEETSRSSTSSTSSSSSRGSSGKLTDEFLSSKGKHEKERSEKRQKADEKVGRIRKGIALLRGFPISHEVAFGWDLKVDQSSPQSVDYSIIADKGSSETDNVSETETPTAELDIKEGSQNGEDGNEHEGEKHIEDNREASELPKFEKGSEKLGSKHVSVESVKSESDGSENNAFAGSKPSYAINSEGQAISKMRTWDGSARNSPVTSRDTHLSDSELYIGKKESSKTGHKSNKKPSKSY</sequence>
<feature type="compositionally biased region" description="Polar residues" evidence="2">
    <location>
        <begin position="395"/>
        <end position="408"/>
    </location>
</feature>
<feature type="compositionally biased region" description="Polar residues" evidence="2">
    <location>
        <begin position="509"/>
        <end position="519"/>
    </location>
</feature>
<reference evidence="5" key="1">
    <citation type="submission" date="2022-11" db="UniProtKB">
        <authorList>
            <consortium name="WormBaseParasite"/>
        </authorList>
    </citation>
    <scope>IDENTIFICATION</scope>
</reference>
<feature type="compositionally biased region" description="Basic and acidic residues" evidence="2">
    <location>
        <begin position="535"/>
        <end position="564"/>
    </location>
</feature>
<feature type="coiled-coil region" evidence="1">
    <location>
        <begin position="128"/>
        <end position="221"/>
    </location>
</feature>
<feature type="compositionally biased region" description="Low complexity" evidence="2">
    <location>
        <begin position="418"/>
        <end position="434"/>
    </location>
</feature>
<evidence type="ECO:0000313" key="4">
    <source>
        <dbReference type="Proteomes" id="UP000887572"/>
    </source>
</evidence>